<feature type="compositionally biased region" description="Low complexity" evidence="1">
    <location>
        <begin position="358"/>
        <end position="372"/>
    </location>
</feature>
<sequence length="448" mass="47803">MSWSAGAVIDLTEESPPAHSRTRPPTVRTDTHTRDWSSSSNPDQHSSHSMTANAGSSSGGLGSSSIPAEPIVVGSDDEDDDTSFTITGQSEPIRHFQPLRRSPPSNTAASTRRTPPMLPASSLRFHDGIGRGPHGHGSIISQGVGILGSSASSRHPLLPQRRAAIPSASTTAARRSGENTGSMSEASFMHRIGADFSYGGFGFGTTYSMELLGNLIRGLQSTGGGGGPQQSAERKVPQEYDQKWTHPYEAQSGFTHSVIEPPVDLDTYFDDKAVVTGPLPDTTPICPCCYHALVIGANGDRRLWVLPCGHVIDGRCIDRLSGLTDAIDSQGMPGKDKGKGKAKAKAKASEALEDEPPAKAARTSARTRVTRPTPAPAPKESPPKKAEKAKRFDCLVLSIVVIVSVPSPLAVFRMIPLRAQILRHSDASSFSPAAFQHVFFSVRQHLYF</sequence>
<feature type="region of interest" description="Disordered" evidence="1">
    <location>
        <begin position="1"/>
        <end position="118"/>
    </location>
</feature>
<evidence type="ECO:0000313" key="2">
    <source>
        <dbReference type="EMBL" id="QBH67531.1"/>
    </source>
</evidence>
<feature type="compositionally biased region" description="Low complexity" evidence="1">
    <location>
        <begin position="37"/>
        <end position="49"/>
    </location>
</feature>
<accession>A0A481SH19</accession>
<feature type="compositionally biased region" description="Polar residues" evidence="1">
    <location>
        <begin position="103"/>
        <end position="113"/>
    </location>
</feature>
<organism evidence="2">
    <name type="scientific">Ustilago esculenta</name>
    <dbReference type="NCBI Taxonomy" id="185366"/>
    <lineage>
        <taxon>Eukaryota</taxon>
        <taxon>Fungi</taxon>
        <taxon>Dikarya</taxon>
        <taxon>Basidiomycota</taxon>
        <taxon>Ustilaginomycotina</taxon>
        <taxon>Ustilaginomycetes</taxon>
        <taxon>Ustilaginales</taxon>
        <taxon>Ustilaginaceae</taxon>
        <taxon>Ustilago</taxon>
    </lineage>
</organism>
<name>A0A481SH19_9BASI</name>
<feature type="region of interest" description="Disordered" evidence="1">
    <location>
        <begin position="327"/>
        <end position="386"/>
    </location>
</feature>
<gene>
    <name evidence="2" type="ORF">UEMT_1997</name>
</gene>
<protein>
    <submittedName>
        <fullName evidence="2">Uncharacterized protein</fullName>
    </submittedName>
</protein>
<feature type="compositionally biased region" description="Polar residues" evidence="1">
    <location>
        <begin position="167"/>
        <end position="183"/>
    </location>
</feature>
<dbReference type="AlphaFoldDB" id="A0A481SH19"/>
<feature type="region of interest" description="Disordered" evidence="1">
    <location>
        <begin position="164"/>
        <end position="183"/>
    </location>
</feature>
<evidence type="ECO:0000256" key="1">
    <source>
        <dbReference type="SAM" id="MobiDB-lite"/>
    </source>
</evidence>
<proteinExistence type="predicted"/>
<dbReference type="EMBL" id="MK125513">
    <property type="protein sequence ID" value="QBH67531.1"/>
    <property type="molecule type" value="Genomic_DNA"/>
</dbReference>
<reference evidence="2" key="1">
    <citation type="submission" date="2018-11" db="EMBL/GenBank/DDBJ databases">
        <title>The smut fungus Ustilago esculenta has a bipolar mating type system with three idiomorphs larger than 500 kb.</title>
        <authorList>
            <person name="Liang S.-W."/>
            <person name="Huang Y.-H."/>
            <person name="Chiu J.-Y."/>
            <person name="Tseng H.-W."/>
            <person name="Haung J.-H."/>
            <person name="Shen W.-C."/>
        </authorList>
    </citation>
    <scope>NUCLEOTIDE SEQUENCE</scope>
    <source>
        <strain evidence="2">UE_mtsf</strain>
    </source>
</reference>